<dbReference type="SUPFAM" id="SSF51658">
    <property type="entry name" value="Xylose isomerase-like"/>
    <property type="match status" value="1"/>
</dbReference>
<dbReference type="InterPro" id="IPR050312">
    <property type="entry name" value="IolE/XylAMocC-like"/>
</dbReference>
<dbReference type="AlphaFoldDB" id="A0A953HSS2"/>
<organism evidence="3 4">
    <name type="scientific">Membranihabitans marinus</name>
    <dbReference type="NCBI Taxonomy" id="1227546"/>
    <lineage>
        <taxon>Bacteria</taxon>
        <taxon>Pseudomonadati</taxon>
        <taxon>Bacteroidota</taxon>
        <taxon>Saprospiria</taxon>
        <taxon>Saprospirales</taxon>
        <taxon>Saprospiraceae</taxon>
        <taxon>Membranihabitans</taxon>
    </lineage>
</organism>
<keyword evidence="1" id="KW-0732">Signal</keyword>
<dbReference type="RefSeq" id="WP_222581827.1">
    <property type="nucleotide sequence ID" value="NZ_JAHVHU010000031.1"/>
</dbReference>
<keyword evidence="3" id="KW-0413">Isomerase</keyword>
<comment type="caution">
    <text evidence="3">The sequence shown here is derived from an EMBL/GenBank/DDBJ whole genome shotgun (WGS) entry which is preliminary data.</text>
</comment>
<gene>
    <name evidence="3" type="ORF">KUV50_19170</name>
</gene>
<reference evidence="3" key="1">
    <citation type="submission" date="2021-06" db="EMBL/GenBank/DDBJ databases">
        <title>44 bacteria genomes isolated from Dapeng, Shenzhen.</title>
        <authorList>
            <person name="Zheng W."/>
            <person name="Yu S."/>
            <person name="Huang Y."/>
        </authorList>
    </citation>
    <scope>NUCLEOTIDE SEQUENCE</scope>
    <source>
        <strain evidence="3">DP5N28-2</strain>
    </source>
</reference>
<proteinExistence type="predicted"/>
<dbReference type="PANTHER" id="PTHR12110:SF41">
    <property type="entry name" value="INOSOSE DEHYDRATASE"/>
    <property type="match status" value="1"/>
</dbReference>
<dbReference type="Proteomes" id="UP000753961">
    <property type="component" value="Unassembled WGS sequence"/>
</dbReference>
<name>A0A953HSS2_9BACT</name>
<feature type="chain" id="PRO_5037399390" evidence="1">
    <location>
        <begin position="24"/>
        <end position="286"/>
    </location>
</feature>
<evidence type="ECO:0000259" key="2">
    <source>
        <dbReference type="Pfam" id="PF01261"/>
    </source>
</evidence>
<dbReference type="InterPro" id="IPR013022">
    <property type="entry name" value="Xyl_isomerase-like_TIM-brl"/>
</dbReference>
<dbReference type="PANTHER" id="PTHR12110">
    <property type="entry name" value="HYDROXYPYRUVATE ISOMERASE"/>
    <property type="match status" value="1"/>
</dbReference>
<keyword evidence="4" id="KW-1185">Reference proteome</keyword>
<evidence type="ECO:0000256" key="1">
    <source>
        <dbReference type="SAM" id="SignalP"/>
    </source>
</evidence>
<feature type="domain" description="Xylose isomerase-like TIM barrel" evidence="2">
    <location>
        <begin position="52"/>
        <end position="276"/>
    </location>
</feature>
<accession>A0A953HSS2</accession>
<feature type="signal peptide" evidence="1">
    <location>
        <begin position="1"/>
        <end position="23"/>
    </location>
</feature>
<evidence type="ECO:0000313" key="4">
    <source>
        <dbReference type="Proteomes" id="UP000753961"/>
    </source>
</evidence>
<dbReference type="GO" id="GO:0016853">
    <property type="term" value="F:isomerase activity"/>
    <property type="evidence" value="ECO:0007669"/>
    <property type="project" value="UniProtKB-KW"/>
</dbReference>
<dbReference type="InterPro" id="IPR036237">
    <property type="entry name" value="Xyl_isomerase-like_sf"/>
</dbReference>
<dbReference type="Pfam" id="PF01261">
    <property type="entry name" value="AP_endonuc_2"/>
    <property type="match status" value="1"/>
</dbReference>
<evidence type="ECO:0000313" key="3">
    <source>
        <dbReference type="EMBL" id="MBY5960278.1"/>
    </source>
</evidence>
<sequence length="286" mass="32312">MKNVFKPFLFGLIFTLSYLPIQAQDFSGAEKMGWKLASQAYTFKEFTLEQTLDKLNDLGIKYVEMYGGQTIGAGIEGKTDFRMSAEKRQQLKNLLLSKGITPVAFGVTKGHNEADWNQLFTFAKELGIGVITSEPDYGDLDLVESLCKKYDIKVAIHNHPIPSKYWHPKIVMNLLEGRSELIGVCADIGHWVRSGLDPIESLQTVEGRLLSFHFKDMNKFGERSAHDVPWGLGVSNISGVMHEMKRQGFDGHLSIEYEHNWMNSVPEIREAIAYFARVSDYLANAK</sequence>
<dbReference type="Gene3D" id="3.20.20.150">
    <property type="entry name" value="Divalent-metal-dependent TIM barrel enzymes"/>
    <property type="match status" value="1"/>
</dbReference>
<protein>
    <submittedName>
        <fullName evidence="3">Sugar phosphate isomerase/epimerase</fullName>
    </submittedName>
</protein>
<dbReference type="EMBL" id="JAHVHU010000031">
    <property type="protein sequence ID" value="MBY5960278.1"/>
    <property type="molecule type" value="Genomic_DNA"/>
</dbReference>